<feature type="transmembrane region" description="Helical" evidence="2">
    <location>
        <begin position="150"/>
        <end position="170"/>
    </location>
</feature>
<keyword evidence="2" id="KW-0812">Transmembrane</keyword>
<accession>A0A1L7WKV7</accession>
<evidence type="ECO:0000256" key="2">
    <source>
        <dbReference type="SAM" id="Phobius"/>
    </source>
</evidence>
<organism evidence="3 4">
    <name type="scientific">Phialocephala subalpina</name>
    <dbReference type="NCBI Taxonomy" id="576137"/>
    <lineage>
        <taxon>Eukaryota</taxon>
        <taxon>Fungi</taxon>
        <taxon>Dikarya</taxon>
        <taxon>Ascomycota</taxon>
        <taxon>Pezizomycotina</taxon>
        <taxon>Leotiomycetes</taxon>
        <taxon>Helotiales</taxon>
        <taxon>Mollisiaceae</taxon>
        <taxon>Phialocephala</taxon>
        <taxon>Phialocephala fortinii species complex</taxon>
    </lineage>
</organism>
<feature type="region of interest" description="Disordered" evidence="1">
    <location>
        <begin position="93"/>
        <end position="115"/>
    </location>
</feature>
<dbReference type="Pfam" id="PF11915">
    <property type="entry name" value="DUF3433"/>
    <property type="match status" value="2"/>
</dbReference>
<dbReference type="PANTHER" id="PTHR37544:SF3">
    <property type="entry name" value="SPRAY"/>
    <property type="match status" value="1"/>
</dbReference>
<proteinExistence type="predicted"/>
<feature type="transmembrane region" description="Helical" evidence="2">
    <location>
        <begin position="261"/>
        <end position="284"/>
    </location>
</feature>
<evidence type="ECO:0000256" key="1">
    <source>
        <dbReference type="SAM" id="MobiDB-lite"/>
    </source>
</evidence>
<dbReference type="OrthoDB" id="3248909at2759"/>
<feature type="transmembrane region" description="Helical" evidence="2">
    <location>
        <begin position="190"/>
        <end position="210"/>
    </location>
</feature>
<name>A0A1L7WKV7_9HELO</name>
<dbReference type="PANTHER" id="PTHR37544">
    <property type="entry name" value="SPRAY-RELATED"/>
    <property type="match status" value="1"/>
</dbReference>
<evidence type="ECO:0000313" key="3">
    <source>
        <dbReference type="EMBL" id="CZR53400.1"/>
    </source>
</evidence>
<keyword evidence="2" id="KW-0472">Membrane</keyword>
<feature type="compositionally biased region" description="Basic and acidic residues" evidence="1">
    <location>
        <begin position="1537"/>
        <end position="1554"/>
    </location>
</feature>
<protein>
    <submittedName>
        <fullName evidence="3">Uncharacterized protein</fullName>
    </submittedName>
</protein>
<feature type="compositionally biased region" description="Basic and acidic residues" evidence="1">
    <location>
        <begin position="1567"/>
        <end position="1580"/>
    </location>
</feature>
<feature type="transmembrane region" description="Helical" evidence="2">
    <location>
        <begin position="885"/>
        <end position="908"/>
    </location>
</feature>
<feature type="transmembrane region" description="Helical" evidence="2">
    <location>
        <begin position="645"/>
        <end position="672"/>
    </location>
</feature>
<evidence type="ECO:0000313" key="4">
    <source>
        <dbReference type="Proteomes" id="UP000184330"/>
    </source>
</evidence>
<gene>
    <name evidence="3" type="ORF">PAC_03278</name>
</gene>
<dbReference type="Proteomes" id="UP000184330">
    <property type="component" value="Unassembled WGS sequence"/>
</dbReference>
<reference evidence="3 4" key="1">
    <citation type="submission" date="2016-03" db="EMBL/GenBank/DDBJ databases">
        <authorList>
            <person name="Ploux O."/>
        </authorList>
    </citation>
    <scope>NUCLEOTIDE SEQUENCE [LARGE SCALE GENOMIC DNA]</scope>
    <source>
        <strain evidence="3 4">UAMH 11012</strain>
    </source>
</reference>
<keyword evidence="2" id="KW-1133">Transmembrane helix</keyword>
<feature type="region of interest" description="Disordered" evidence="1">
    <location>
        <begin position="1"/>
        <end position="28"/>
    </location>
</feature>
<feature type="transmembrane region" description="Helical" evidence="2">
    <location>
        <begin position="770"/>
        <end position="790"/>
    </location>
</feature>
<keyword evidence="4" id="KW-1185">Reference proteome</keyword>
<feature type="transmembrane region" description="Helical" evidence="2">
    <location>
        <begin position="1416"/>
        <end position="1438"/>
    </location>
</feature>
<dbReference type="EMBL" id="FJOG01000003">
    <property type="protein sequence ID" value="CZR53400.1"/>
    <property type="molecule type" value="Genomic_DNA"/>
</dbReference>
<dbReference type="InterPro" id="IPR021840">
    <property type="entry name" value="DUF3433"/>
</dbReference>
<sequence length="1595" mass="175894">MDDEKATRPAPGRRQTIPRKPVGLERRDTLAVPSGYTFDVRGGYDDDDRISSVSRLSTKSSEGFYGHGFISTFSPDTGYHGNDIGGQGIPLMDITPATPRDVVGSPSKDSTPQSRIEPVFDTFEPHPAVYRDPPPDRQCQWLPNALRWPFMTILLLVSFGLGVLVMALTIKSAKNSGLGSDQNTSIFLFGWRFTPTLFAVIYTLLLMAMVNDIRRTEVYARLSRPQGASAASSLLFKPRVFWFDPIDAFSKRKNDGIRNYALFWASIVYILGLLIVSPFSAALLGPAEVLITRDASFSRLAISVASPMELSTDDSVFFRTISSIILNTTTSAWLSNNYTVVPFWPSDMHSVPSGSALSANEEEWRANTTVFQSSIQCDTMNLQGFSNYSLNDTQRTDNRTTGAAVNLTSFVLESADGCSFGLSSLQPGYAGNGVIWSTGGGWWAAAPNYSYPLLWEVSNGTAEDFSGNRSIALNLSSQCGDRTMFFLAAPESVQPYQAQGYICGSSYYSANLPVVVSNTGSASSFNFDEKEFNRTKIPLSASVLNMTGFENTFLSQNWSSKFQPPDSSSNPVLTVRPGVGGPLILVAAQNGFNMTAMIANPNLVEQARQVKQRLLGESMQSVFQQIGTNQAEEVQGQIGLSEERIVVSVIVGTLLTAILFISTVMIGLAMWFTRLGRRPLNLYQNPFSTAAAASLVRTEPSTRAIFEGLDRSSEDAMLKQLDGYIFSLRGGVLYSYYIKDNFLQSQFDTTSINVQPKSEDWRPKVLRGRLLVPLLLLLVALVITLAVLYAKYRSSGIYQSFLVSTLDFKIDNRSVEALAPYSIIPTLIAVGVKLWWGSVDETFRRLQPYVSMAHHPHESTKMTVLSYLSAPLLWAVGKAAAHRHWLLVVVAAGAFLSEIFTVGMSALWDRNPGFRSHNTTLGRSMEFRSVPAIFEVPPPPQHGYSASVETQNAKGALTNVYGNLLTSWLYASINEGAYNTTPSAWMSDDWAFMPVDMSSIPTSSRAVSFTDSVPIAGPASNVTFDTPALRGRLDCTPIDMSNTSAWLYTLDFTNKTAWNDANIPSDLKTGYELKLGLALNESIGGGKYKYYDDSNPYFSFFATDYRMKCCGDESDGVLKESSIGYWSPPADSPHSGIVVKWLTGHPYAEQFNDSTDADNRSFGEGYGAHVHWVWKDIPKVTAMNCTPIFESASASVTVDVSTEIVQNYTINDVPSVDPNAWAYNYVQVNMSQGVPYNSTMWVGYGYEVKPGSFVNNMTVSYGYLFHDALLGAANSALTGNDPMATSTLAENLEDRTFNFRLPGLNLDFMSYVSRSLVNNDNSALLDPNTLANASSTVFSMFFKHFVHSNVTKSGGMYMNGSWVLQPRGSVIPSDLGPTMFSANKGFLQDNFTASNTPATVNSVVTTRISQLDLSPAAVFLCLSILIFLLLTTAVILSWHRNYLRLLPRDVDTLGSVLGFVYASERLLSQADDKEALKTDAGGTEMVRMGWFESRGKRRWGVEIVDRPPDLVIWPKPPKPPKEPKPPKPPKPTKTPKPSKEKEKKQKERTRDVERFQMGFPMPGSARGGRDYEQVGEHIDPDFWSDVRPARAERWA</sequence>
<feature type="transmembrane region" description="Helical" evidence="2">
    <location>
        <begin position="818"/>
        <end position="836"/>
    </location>
</feature>
<feature type="region of interest" description="Disordered" evidence="1">
    <location>
        <begin position="1510"/>
        <end position="1595"/>
    </location>
</feature>